<dbReference type="HOGENOM" id="CLU_174840_0_0_6"/>
<keyword evidence="3" id="KW-1185">Reference proteome</keyword>
<dbReference type="eggNOG" id="ENOG50344HD">
    <property type="taxonomic scope" value="Bacteria"/>
</dbReference>
<proteinExistence type="predicted"/>
<keyword evidence="1" id="KW-0732">Signal</keyword>
<sequence>MKYLILLAVVCLLLPSFASAGELTKGATILEVANHATGSGKNFAIQVEGGIGPCNGWIYFLEDSAASAATYSQAFSIALTAFSSDKKVRVHNFTDDACTGARFISISK</sequence>
<gene>
    <name evidence="2" type="ordered locus">Sden_0139</name>
</gene>
<feature type="signal peptide" evidence="1">
    <location>
        <begin position="1"/>
        <end position="20"/>
    </location>
</feature>
<dbReference type="RefSeq" id="WP_011494605.1">
    <property type="nucleotide sequence ID" value="NC_007954.1"/>
</dbReference>
<accession>Q12SZ0</accession>
<organism evidence="2 3">
    <name type="scientific">Shewanella denitrificans (strain OS217 / ATCC BAA-1090 / DSM 15013)</name>
    <dbReference type="NCBI Taxonomy" id="318161"/>
    <lineage>
        <taxon>Bacteria</taxon>
        <taxon>Pseudomonadati</taxon>
        <taxon>Pseudomonadota</taxon>
        <taxon>Gammaproteobacteria</taxon>
        <taxon>Alteromonadales</taxon>
        <taxon>Shewanellaceae</taxon>
        <taxon>Shewanella</taxon>
    </lineage>
</organism>
<reference evidence="2 3" key="1">
    <citation type="submission" date="2006-03" db="EMBL/GenBank/DDBJ databases">
        <title>Complete sequence of Shewanella denitrificans OS217.</title>
        <authorList>
            <consortium name="US DOE Joint Genome Institute"/>
            <person name="Copeland A."/>
            <person name="Lucas S."/>
            <person name="Lapidus A."/>
            <person name="Barry K."/>
            <person name="Detter J.C."/>
            <person name="Glavina del Rio T."/>
            <person name="Hammon N."/>
            <person name="Israni S."/>
            <person name="Dalin E."/>
            <person name="Tice H."/>
            <person name="Pitluck S."/>
            <person name="Brettin T."/>
            <person name="Bruce D."/>
            <person name="Han C."/>
            <person name="Tapia R."/>
            <person name="Gilna P."/>
            <person name="Kiss H."/>
            <person name="Schmutz J."/>
            <person name="Larimer F."/>
            <person name="Land M."/>
            <person name="Hauser L."/>
            <person name="Kyrpides N."/>
            <person name="Lykidis A."/>
            <person name="Richardson P."/>
        </authorList>
    </citation>
    <scope>NUCLEOTIDE SEQUENCE [LARGE SCALE GENOMIC DNA]</scope>
    <source>
        <strain evidence="3">OS217 / ATCC BAA-1090 / DSM 15013</strain>
    </source>
</reference>
<dbReference type="EMBL" id="CP000302">
    <property type="protein sequence ID" value="ABE53436.1"/>
    <property type="molecule type" value="Genomic_DNA"/>
</dbReference>
<name>Q12SZ0_SHEDO</name>
<dbReference type="InterPro" id="IPR046034">
    <property type="entry name" value="DUF5992"/>
</dbReference>
<evidence type="ECO:0000313" key="2">
    <source>
        <dbReference type="EMBL" id="ABE53436.1"/>
    </source>
</evidence>
<evidence type="ECO:0000313" key="3">
    <source>
        <dbReference type="Proteomes" id="UP000001982"/>
    </source>
</evidence>
<dbReference type="AlphaFoldDB" id="Q12SZ0"/>
<feature type="chain" id="PRO_5004181698" evidence="1">
    <location>
        <begin position="21"/>
        <end position="108"/>
    </location>
</feature>
<dbReference type="Pfam" id="PF19454">
    <property type="entry name" value="DUF5992"/>
    <property type="match status" value="1"/>
</dbReference>
<protein>
    <submittedName>
        <fullName evidence="2">Uncharacterized protein</fullName>
    </submittedName>
</protein>
<evidence type="ECO:0000256" key="1">
    <source>
        <dbReference type="SAM" id="SignalP"/>
    </source>
</evidence>
<dbReference type="Proteomes" id="UP000001982">
    <property type="component" value="Chromosome"/>
</dbReference>
<dbReference type="KEGG" id="sdn:Sden_0139"/>